<accession>A0A2M8EP59</accession>
<dbReference type="Proteomes" id="UP000230251">
    <property type="component" value="Unassembled WGS sequence"/>
</dbReference>
<reference evidence="2" key="1">
    <citation type="submission" date="2017-09" db="EMBL/GenBank/DDBJ databases">
        <title>Depth-based differentiation of microbial function through sediment-hosted aquifers and enrichment of novel symbionts in the deep terrestrial subsurface.</title>
        <authorList>
            <person name="Probst A.J."/>
            <person name="Ladd B."/>
            <person name="Jarett J.K."/>
            <person name="Geller-Mcgrath D.E."/>
            <person name="Sieber C.M.K."/>
            <person name="Emerson J.B."/>
            <person name="Anantharaman K."/>
            <person name="Thomas B.C."/>
            <person name="Malmstrom R."/>
            <person name="Stieglmeier M."/>
            <person name="Klingl A."/>
            <person name="Woyke T."/>
            <person name="Ryan C.M."/>
            <person name="Banfield J.F."/>
        </authorList>
    </citation>
    <scope>NUCLEOTIDE SEQUENCE [LARGE SCALE GENOMIC DNA]</scope>
</reference>
<name>A0A2M8EP59_9BACT</name>
<dbReference type="SUPFAM" id="SSF143100">
    <property type="entry name" value="TTHA1013/TTHA0281-like"/>
    <property type="match status" value="1"/>
</dbReference>
<evidence type="ECO:0000313" key="2">
    <source>
        <dbReference type="Proteomes" id="UP000230251"/>
    </source>
</evidence>
<evidence type="ECO:0000313" key="1">
    <source>
        <dbReference type="EMBL" id="PJC24447.1"/>
    </source>
</evidence>
<gene>
    <name evidence="1" type="ORF">CO057_02810</name>
</gene>
<protein>
    <recommendedName>
        <fullName evidence="3">DUF1902 domain-containing protein</fullName>
    </recommendedName>
</protein>
<comment type="caution">
    <text evidence="1">The sequence shown here is derived from an EMBL/GenBank/DDBJ whole genome shotgun (WGS) entry which is preliminary data.</text>
</comment>
<dbReference type="AlphaFoldDB" id="A0A2M8EP59"/>
<organism evidence="1 2">
    <name type="scientific">Candidatus Uhrbacteria bacterium CG_4_9_14_0_2_um_filter_41_50</name>
    <dbReference type="NCBI Taxonomy" id="1975031"/>
    <lineage>
        <taxon>Bacteria</taxon>
        <taxon>Candidatus Uhriibacteriota</taxon>
    </lineage>
</organism>
<dbReference type="EMBL" id="PFSI01000039">
    <property type="protein sequence ID" value="PJC24447.1"/>
    <property type="molecule type" value="Genomic_DNA"/>
</dbReference>
<proteinExistence type="predicted"/>
<evidence type="ECO:0008006" key="3">
    <source>
        <dbReference type="Google" id="ProtNLM"/>
    </source>
</evidence>
<dbReference type="InterPro" id="IPR035069">
    <property type="entry name" value="TTHA1013/TTHA0281-like"/>
</dbReference>
<sequence length="115" mass="13215">MNLFRLLFPQKDPQYIKHTYKIPDTISWKIVLNNKGLVATSEELPGLVTNANDPEELLEIINDAVLEYFDVPKIESDYIFDKLNIQGQGTVLLRQVKNKNSMPRLLVTTSRNNNV</sequence>